<evidence type="ECO:0000313" key="1">
    <source>
        <dbReference type="EMBL" id="KIO42579.1"/>
    </source>
</evidence>
<keyword evidence="2" id="KW-1185">Reference proteome</keyword>
<reference evidence="1 2" key="1">
    <citation type="submission" date="2014-07" db="EMBL/GenBank/DDBJ databases">
        <title>Porphyromonadaceae bacterium OUH 308042 = ATCC BAA-2681 = DSM 28342 draft genome.</title>
        <authorList>
            <person name="Sydenham T.V."/>
            <person name="Hasman H."/>
            <person name="Justensen U.S."/>
        </authorList>
    </citation>
    <scope>NUCLEOTIDE SEQUENCE [LARGE SCALE GENOMIC DNA]</scope>
    <source>
        <strain evidence="1 2">OUH 308042</strain>
    </source>
</reference>
<dbReference type="Proteomes" id="UP000031980">
    <property type="component" value="Unassembled WGS sequence"/>
</dbReference>
<sequence>MVSVLYAFREIPPFKQELAEKFYNLFQKTPKEKIYLHTDKEIYYAGEDIWFRAHQVDAATHIPHVISRILYVELTDKQDSVLQRLKFMEWDSAFSGNIRLPEKMVQGNYCIRAFTYWMQNEGTDYFFKKNIRILNPSEARVNTDIRYIRATDNTLRAEITFTNARNTPYVRESFQYQVNKRNATGKTQNRRTDDKGILRIELEPDDYSIHLSTKDKSSVDLDRYLYIPMESTDFDVQFFPEGGNLITNNYQIVAFKAIDTNGLATEVEGHIYTDSTIIAKIKSEHEGMGSFKLPVYNNRRYYAELTNSKGITKRFELPSPVDHGFGIQLTARDSIIEYKIMQGEKASFPPGMTLLLQCRGRLINLVPADEHHFEGKILRNTLPEGIIHAVLVDTAYRIYSQRIFFIRPGHLAKLDIATDKEEFVSRESVTVKLLLDSIADRGSFSMAVVPDSDRDTSHYIDDIQSNLLLTSDLKGYIEEPGYYFSDTTETIARHTDLLMLTHGWTRFNIADIAKAKTEECEFYLERGQSIAGKVKDVWGKAARKARLLFLSDKGDITMTEADSSGRFCNNLFFIDGTKFVVRATNQKGKHRVEIEFDKEKFLPVSNFFPYNEKIRREEDDFYKNAYENYYYENGEKIYLLNEVKVVRKIPPKKYTTYDNWVDDLYRLDSAQIANEPEEDIVKLIVLKFPGLMRYNDEVYPLGPYPPKRKIPMTVNGFLERNSTFVRMIPKRFLLGISLLTGPVARNITDPFDTSSCKDTVLLITTRPDYHFEKPSTHFNINRISPQGIQIPDEFYVPKYEIDSVRLSTTKDERTTLYWQPLIRLEPGKSVKFSFYTGDKRGSYTIIIEGVTRTGAIIRKMKKIKVN</sequence>
<evidence type="ECO:0008006" key="3">
    <source>
        <dbReference type="Google" id="ProtNLM"/>
    </source>
</evidence>
<protein>
    <recommendedName>
        <fullName evidence="3">Macroglobulin domain-containing protein</fullName>
    </recommendedName>
</protein>
<accession>A0A0C3RD20</accession>
<evidence type="ECO:0000313" key="2">
    <source>
        <dbReference type="Proteomes" id="UP000031980"/>
    </source>
</evidence>
<comment type="caution">
    <text evidence="1">The sequence shown here is derived from an EMBL/GenBank/DDBJ whole genome shotgun (WGS) entry which is preliminary data.</text>
</comment>
<dbReference type="Gene3D" id="2.60.40.1930">
    <property type="match status" value="1"/>
</dbReference>
<dbReference type="EMBL" id="JPIU01000051">
    <property type="protein sequence ID" value="KIO42579.1"/>
    <property type="molecule type" value="Genomic_DNA"/>
</dbReference>
<proteinExistence type="predicted"/>
<organism evidence="1 2">
    <name type="scientific">Sanguibacteroides justesenii</name>
    <dbReference type="NCBI Taxonomy" id="1547597"/>
    <lineage>
        <taxon>Bacteria</taxon>
        <taxon>Pseudomonadati</taxon>
        <taxon>Bacteroidota</taxon>
        <taxon>Bacteroidia</taxon>
        <taxon>Bacteroidales</taxon>
        <taxon>Porphyromonadaceae</taxon>
        <taxon>Sanguibacteroides</taxon>
    </lineage>
</organism>
<name>A0A0C3RD20_9PORP</name>
<dbReference type="AlphaFoldDB" id="A0A0C3RD20"/>
<gene>
    <name evidence="1" type="ORF">BA92_14535</name>
</gene>